<dbReference type="PANTHER" id="PTHR43690:SF17">
    <property type="entry name" value="PROTEIN YHJJ"/>
    <property type="match status" value="1"/>
</dbReference>
<dbReference type="InterPro" id="IPR011249">
    <property type="entry name" value="Metalloenz_LuxS/M16"/>
</dbReference>
<dbReference type="GO" id="GO:0046872">
    <property type="term" value="F:metal ion binding"/>
    <property type="evidence" value="ECO:0007669"/>
    <property type="project" value="InterPro"/>
</dbReference>
<dbReference type="AlphaFoldDB" id="A0A1I1BEK0"/>
<evidence type="ECO:0000313" key="9">
    <source>
        <dbReference type="EMBL" id="SFB48046.1"/>
    </source>
</evidence>
<feature type="domain" description="Peptidase M16 C-terminal" evidence="8">
    <location>
        <begin position="174"/>
        <end position="358"/>
    </location>
</feature>
<proteinExistence type="inferred from homology"/>
<dbReference type="GO" id="GO:0006508">
    <property type="term" value="P:proteolysis"/>
    <property type="evidence" value="ECO:0007669"/>
    <property type="project" value="UniProtKB-KW"/>
</dbReference>
<evidence type="ECO:0000256" key="2">
    <source>
        <dbReference type="ARBA" id="ARBA00022670"/>
    </source>
</evidence>
<dbReference type="Pfam" id="PF05193">
    <property type="entry name" value="Peptidase_M16_C"/>
    <property type="match status" value="1"/>
</dbReference>
<evidence type="ECO:0000256" key="5">
    <source>
        <dbReference type="ARBA" id="ARBA00023049"/>
    </source>
</evidence>
<evidence type="ECO:0000259" key="8">
    <source>
        <dbReference type="Pfam" id="PF05193"/>
    </source>
</evidence>
<feature type="region of interest" description="Disordered" evidence="6">
    <location>
        <begin position="220"/>
        <end position="240"/>
    </location>
</feature>
<gene>
    <name evidence="9" type="ORF">SAMN05216266_11387</name>
</gene>
<keyword evidence="10" id="KW-1185">Reference proteome</keyword>
<dbReference type="Pfam" id="PF00675">
    <property type="entry name" value="Peptidase_M16"/>
    <property type="match status" value="1"/>
</dbReference>
<evidence type="ECO:0000256" key="4">
    <source>
        <dbReference type="ARBA" id="ARBA00022833"/>
    </source>
</evidence>
<evidence type="ECO:0000259" key="7">
    <source>
        <dbReference type="Pfam" id="PF00675"/>
    </source>
</evidence>
<dbReference type="InterPro" id="IPR011765">
    <property type="entry name" value="Pept_M16_N"/>
</dbReference>
<dbReference type="PANTHER" id="PTHR43690">
    <property type="entry name" value="NARDILYSIN"/>
    <property type="match status" value="1"/>
</dbReference>
<evidence type="ECO:0000313" key="10">
    <source>
        <dbReference type="Proteomes" id="UP000243799"/>
    </source>
</evidence>
<accession>A0A1I1BEK0</accession>
<dbReference type="Proteomes" id="UP000243799">
    <property type="component" value="Unassembled WGS sequence"/>
</dbReference>
<dbReference type="Gene3D" id="3.30.830.10">
    <property type="entry name" value="Metalloenzyme, LuxS/M16 peptidase-like"/>
    <property type="match status" value="2"/>
</dbReference>
<keyword evidence="5" id="KW-0482">Metalloprotease</keyword>
<sequence length="429" mass="46891">MTAPTREYLDTRLPNGLRVVLAPDRAVPAVCVAVSYDIGTRSEPRHQAGFAHLFEHLMFQGSANVDKLGHARLIEETGGTFNASTRADSTVYHQTLPKGGLERALFLEADRMRGPRITEANLRNQVDVVAEEIRDNVLNVPYGGFPRRHLRPVLFSTFPNAHDGYGSFEGLRKATVADAEEFFLRYYGPGNAVLVVAGDLDIEHTLRLVESYFGDVEAGETPAPRDFAEPGLRASRHRKHSDPRAPLSAFACGWRVPDPLADVEEFLAFVVLADVLGEGEQSRLARRLVHADRRAVNVGAAVNLLDDPFVVRDPTGLAVCAYLQEDGQVESALRSVDEECARVAEHGLEPGELARVLARMTARIARNLDDLRAGALWMARFAQQRDRPGFATELPGLIAGLRPEQVSAAAATLVPDRRAVVEVVPGTGT</sequence>
<dbReference type="SUPFAM" id="SSF63411">
    <property type="entry name" value="LuxS/MPP-like metallohydrolase"/>
    <property type="match status" value="2"/>
</dbReference>
<organism evidence="9 10">
    <name type="scientific">Amycolatopsis marina</name>
    <dbReference type="NCBI Taxonomy" id="490629"/>
    <lineage>
        <taxon>Bacteria</taxon>
        <taxon>Bacillati</taxon>
        <taxon>Actinomycetota</taxon>
        <taxon>Actinomycetes</taxon>
        <taxon>Pseudonocardiales</taxon>
        <taxon>Pseudonocardiaceae</taxon>
        <taxon>Amycolatopsis</taxon>
    </lineage>
</organism>
<keyword evidence="3" id="KW-0378">Hydrolase</keyword>
<reference evidence="10" key="1">
    <citation type="submission" date="2016-10" db="EMBL/GenBank/DDBJ databases">
        <authorList>
            <person name="Varghese N."/>
            <person name="Submissions S."/>
        </authorList>
    </citation>
    <scope>NUCLEOTIDE SEQUENCE [LARGE SCALE GENOMIC DNA]</scope>
    <source>
        <strain evidence="10">CGMCC 4.3568</strain>
    </source>
</reference>
<protein>
    <submittedName>
        <fullName evidence="9">Predicted Zn-dependent peptidase</fullName>
    </submittedName>
</protein>
<evidence type="ECO:0000256" key="6">
    <source>
        <dbReference type="SAM" id="MobiDB-lite"/>
    </source>
</evidence>
<dbReference type="GO" id="GO:0008237">
    <property type="term" value="F:metallopeptidase activity"/>
    <property type="evidence" value="ECO:0007669"/>
    <property type="project" value="UniProtKB-KW"/>
</dbReference>
<keyword evidence="2" id="KW-0645">Protease</keyword>
<dbReference type="STRING" id="490629.SAMN05216266_11387"/>
<evidence type="ECO:0000256" key="3">
    <source>
        <dbReference type="ARBA" id="ARBA00022801"/>
    </source>
</evidence>
<comment type="similarity">
    <text evidence="1">Belongs to the peptidase M16 family.</text>
</comment>
<evidence type="ECO:0000256" key="1">
    <source>
        <dbReference type="ARBA" id="ARBA00007261"/>
    </source>
</evidence>
<keyword evidence="4" id="KW-0862">Zinc</keyword>
<dbReference type="RefSeq" id="WP_218160385.1">
    <property type="nucleotide sequence ID" value="NZ_FOKG01000013.1"/>
</dbReference>
<name>A0A1I1BEK0_9PSEU</name>
<dbReference type="InterPro" id="IPR007863">
    <property type="entry name" value="Peptidase_M16_C"/>
</dbReference>
<feature type="domain" description="Peptidase M16 N-terminal" evidence="7">
    <location>
        <begin position="18"/>
        <end position="135"/>
    </location>
</feature>
<dbReference type="InterPro" id="IPR050626">
    <property type="entry name" value="Peptidase_M16"/>
</dbReference>
<dbReference type="EMBL" id="FOKG01000013">
    <property type="protein sequence ID" value="SFB48046.1"/>
    <property type="molecule type" value="Genomic_DNA"/>
</dbReference>